<proteinExistence type="predicted"/>
<dbReference type="EMBL" id="OY726395">
    <property type="protein sequence ID" value="CAJ1586828.1"/>
    <property type="molecule type" value="Genomic_DNA"/>
</dbReference>
<dbReference type="PANTHER" id="PTHR33371:SF15">
    <property type="entry name" value="LIPOPROTEIN LPRN"/>
    <property type="match status" value="1"/>
</dbReference>
<dbReference type="InterPro" id="IPR052336">
    <property type="entry name" value="MlaD_Phospholipid_Transporter"/>
</dbReference>
<evidence type="ECO:0000259" key="2">
    <source>
        <dbReference type="Pfam" id="PF11887"/>
    </source>
</evidence>
<evidence type="ECO:0000313" key="4">
    <source>
        <dbReference type="Proteomes" id="UP001190466"/>
    </source>
</evidence>
<feature type="domain" description="Mce/MlaD" evidence="1">
    <location>
        <begin position="2"/>
        <end position="72"/>
    </location>
</feature>
<dbReference type="InterPro" id="IPR003399">
    <property type="entry name" value="Mce/MlaD"/>
</dbReference>
<evidence type="ECO:0000259" key="1">
    <source>
        <dbReference type="Pfam" id="PF02470"/>
    </source>
</evidence>
<dbReference type="RefSeq" id="WP_316512689.1">
    <property type="nucleotide sequence ID" value="NZ_OY726395.1"/>
</dbReference>
<gene>
    <name evidence="3" type="ORF">MU0050_004475</name>
</gene>
<keyword evidence="4" id="KW-1185">Reference proteome</keyword>
<organism evidence="3 4">
    <name type="scientific">[Mycobacterium] wendilense</name>
    <dbReference type="NCBI Taxonomy" id="3064284"/>
    <lineage>
        <taxon>Bacteria</taxon>
        <taxon>Bacillati</taxon>
        <taxon>Actinomycetota</taxon>
        <taxon>Actinomycetes</taxon>
        <taxon>Mycobacteriales</taxon>
        <taxon>Mycobacteriaceae</taxon>
        <taxon>Mycolicibacter</taxon>
    </lineage>
</organism>
<reference evidence="3 4" key="1">
    <citation type="submission" date="2023-08" db="EMBL/GenBank/DDBJ databases">
        <authorList>
            <person name="Folkvardsen B D."/>
            <person name="Norman A."/>
        </authorList>
    </citation>
    <scope>NUCLEOTIDE SEQUENCE [LARGE SCALE GENOMIC DNA]</scope>
    <source>
        <strain evidence="3 4">Mu0050</strain>
    </source>
</reference>
<evidence type="ECO:0000313" key="3">
    <source>
        <dbReference type="EMBL" id="CAJ1586828.1"/>
    </source>
</evidence>
<name>A0ABN9P4E9_9MYCO</name>
<dbReference type="Proteomes" id="UP001190466">
    <property type="component" value="Chromosome"/>
</dbReference>
<dbReference type="PANTHER" id="PTHR33371">
    <property type="entry name" value="INTERMEMBRANE PHOSPHOLIPID TRANSPORT SYSTEM BINDING PROTEIN MLAD-RELATED"/>
    <property type="match status" value="1"/>
</dbReference>
<sequence length="325" mass="34097">MTAVFENALNLPERAKVKFQGADIGEVESIRAQNFTAQVKMRIRPEVRIPAGVTAELRSATPLGDLFVAIQPDPAAVGAVAVMDPGGTIDVPSTSGGATIEEVLSSAALLVNGGVVRNLTALVNGAGAAVGGRGTNVAELLQRTNTLVTRLNDRSAEIRTVLESTSALASTVAARQDSLNSAIAVAGPATNVLADNTGQLIDLTTTVARVTAQLGRFPSLQGADTRSLIADINRLSEAFNEVAVDPELSITPLNRVLPIILDMVGSTSLRGTADVVRIALGSLPDMNYPGDPMMHGPDGTDWHSMVASLRYEWNLLLDKIYGPRQ</sequence>
<accession>A0ABN9P4E9</accession>
<dbReference type="InterPro" id="IPR024516">
    <property type="entry name" value="Mce_C"/>
</dbReference>
<dbReference type="Pfam" id="PF02470">
    <property type="entry name" value="MlaD"/>
    <property type="match status" value="1"/>
</dbReference>
<dbReference type="Pfam" id="PF11887">
    <property type="entry name" value="Mce4_CUP1"/>
    <property type="match status" value="1"/>
</dbReference>
<protein>
    <submittedName>
        <fullName evidence="3">MlaD family protein</fullName>
    </submittedName>
</protein>
<feature type="domain" description="Mammalian cell entry C-terminal" evidence="2">
    <location>
        <begin position="84"/>
        <end position="279"/>
    </location>
</feature>